<dbReference type="EMBL" id="FNDX01000021">
    <property type="protein sequence ID" value="SDJ66049.1"/>
    <property type="molecule type" value="Genomic_DNA"/>
</dbReference>
<reference evidence="4" key="1">
    <citation type="submission" date="2016-10" db="EMBL/GenBank/DDBJ databases">
        <authorList>
            <person name="Varghese N."/>
            <person name="Submissions S."/>
        </authorList>
    </citation>
    <scope>NUCLEOTIDE SEQUENCE [LARGE SCALE GENOMIC DNA]</scope>
    <source>
        <strain evidence="4">CGMCC 1.11012</strain>
    </source>
</reference>
<sequence length="236" mass="23672">MKKHMPYRLATGLIAAVLLAGCSPGSGNTASPSAVTQNAGTGSNSTAVQPGTGEQRPDGMNRSGMNIGKIKSISGSTITLYTGQMPEGRPQNNGEGGQGTPPEGGKDGQQADGQQGTPPAGGAQSGEAGQQDGRRQGGMMQNFSEETTDITVTADTEYVSVTYENGQQKETELTLTDLKADDVIQYTLQTDTATAVKITVGSGGFGFGGGGRGGAPGYGNGQSGTDSSVEAGSAGK</sequence>
<evidence type="ECO:0008006" key="5">
    <source>
        <dbReference type="Google" id="ProtNLM"/>
    </source>
</evidence>
<accession>A0A1G8VJB6</accession>
<feature type="compositionally biased region" description="Gly residues" evidence="1">
    <location>
        <begin position="206"/>
        <end position="222"/>
    </location>
</feature>
<dbReference type="STRING" id="1174501.SAMN05216192_12144"/>
<feature type="chain" id="PRO_5039231657" description="DUF5666 domain-containing protein" evidence="2">
    <location>
        <begin position="21"/>
        <end position="236"/>
    </location>
</feature>
<keyword evidence="2" id="KW-0732">Signal</keyword>
<keyword evidence="4" id="KW-1185">Reference proteome</keyword>
<dbReference type="RefSeq" id="WP_090716045.1">
    <property type="nucleotide sequence ID" value="NZ_CBCSKY010000021.1"/>
</dbReference>
<feature type="signal peptide" evidence="2">
    <location>
        <begin position="1"/>
        <end position="20"/>
    </location>
</feature>
<dbReference type="Proteomes" id="UP000199050">
    <property type="component" value="Unassembled WGS sequence"/>
</dbReference>
<name>A0A1G8VJB6_9BACL</name>
<feature type="compositionally biased region" description="Polar residues" evidence="1">
    <location>
        <begin position="26"/>
        <end position="49"/>
    </location>
</feature>
<dbReference type="PROSITE" id="PS51257">
    <property type="entry name" value="PROKAR_LIPOPROTEIN"/>
    <property type="match status" value="1"/>
</dbReference>
<feature type="compositionally biased region" description="Low complexity" evidence="1">
    <location>
        <begin position="100"/>
        <end position="138"/>
    </location>
</feature>
<evidence type="ECO:0000313" key="3">
    <source>
        <dbReference type="EMBL" id="SDJ66049.1"/>
    </source>
</evidence>
<evidence type="ECO:0000256" key="1">
    <source>
        <dbReference type="SAM" id="MobiDB-lite"/>
    </source>
</evidence>
<feature type="region of interest" description="Disordered" evidence="1">
    <location>
        <begin position="26"/>
        <end position="138"/>
    </location>
</feature>
<protein>
    <recommendedName>
        <fullName evidence="5">DUF5666 domain-containing protein</fullName>
    </recommendedName>
</protein>
<organism evidence="3 4">
    <name type="scientific">Paenibacillus typhae</name>
    <dbReference type="NCBI Taxonomy" id="1174501"/>
    <lineage>
        <taxon>Bacteria</taxon>
        <taxon>Bacillati</taxon>
        <taxon>Bacillota</taxon>
        <taxon>Bacilli</taxon>
        <taxon>Bacillales</taxon>
        <taxon>Paenibacillaceae</taxon>
        <taxon>Paenibacillus</taxon>
    </lineage>
</organism>
<evidence type="ECO:0000256" key="2">
    <source>
        <dbReference type="SAM" id="SignalP"/>
    </source>
</evidence>
<dbReference type="AlphaFoldDB" id="A0A1G8VJB6"/>
<dbReference type="OrthoDB" id="2618326at2"/>
<feature type="compositionally biased region" description="Low complexity" evidence="1">
    <location>
        <begin position="67"/>
        <end position="79"/>
    </location>
</feature>
<gene>
    <name evidence="3" type="ORF">SAMN05216192_12144</name>
</gene>
<proteinExistence type="predicted"/>
<feature type="region of interest" description="Disordered" evidence="1">
    <location>
        <begin position="206"/>
        <end position="236"/>
    </location>
</feature>
<evidence type="ECO:0000313" key="4">
    <source>
        <dbReference type="Proteomes" id="UP000199050"/>
    </source>
</evidence>